<comment type="cofactor">
    <cofactor evidence="1">
        <name>Mg(2+)</name>
        <dbReference type="ChEBI" id="CHEBI:18420"/>
    </cofactor>
</comment>
<keyword evidence="5" id="KW-0547">Nucleotide-binding</keyword>
<proteinExistence type="predicted"/>
<dbReference type="PANTHER" id="PTHR24346">
    <property type="entry name" value="MAP/MICROTUBULE AFFINITY-REGULATING KINASE"/>
    <property type="match status" value="1"/>
</dbReference>
<feature type="compositionally biased region" description="Basic and acidic residues" evidence="11">
    <location>
        <begin position="304"/>
        <end position="320"/>
    </location>
</feature>
<dbReference type="SMART" id="SM00220">
    <property type="entry name" value="S_TKc"/>
    <property type="match status" value="1"/>
</dbReference>
<dbReference type="Proteomes" id="UP001154078">
    <property type="component" value="Chromosome 7"/>
</dbReference>
<reference evidence="13" key="1">
    <citation type="submission" date="2021-12" db="EMBL/GenBank/DDBJ databases">
        <authorList>
            <person name="King R."/>
        </authorList>
    </citation>
    <scope>NUCLEOTIDE SEQUENCE</scope>
</reference>
<evidence type="ECO:0000256" key="6">
    <source>
        <dbReference type="ARBA" id="ARBA00022782"/>
    </source>
</evidence>
<evidence type="ECO:0000256" key="3">
    <source>
        <dbReference type="ARBA" id="ARBA00022553"/>
    </source>
</evidence>
<dbReference type="GO" id="GO:0000287">
    <property type="term" value="F:magnesium ion binding"/>
    <property type="evidence" value="ECO:0007669"/>
    <property type="project" value="UniProtKB-ARBA"/>
</dbReference>
<dbReference type="GO" id="GO:0005737">
    <property type="term" value="C:cytoplasm"/>
    <property type="evidence" value="ECO:0007669"/>
    <property type="project" value="TreeGrafter"/>
</dbReference>
<dbReference type="OrthoDB" id="541276at2759"/>
<dbReference type="EMBL" id="OV121138">
    <property type="protein sequence ID" value="CAH0561282.1"/>
    <property type="molecule type" value="Genomic_DNA"/>
</dbReference>
<evidence type="ECO:0000256" key="9">
    <source>
        <dbReference type="ARBA" id="ARBA00022843"/>
    </source>
</evidence>
<evidence type="ECO:0000256" key="8">
    <source>
        <dbReference type="ARBA" id="ARBA00022842"/>
    </source>
</evidence>
<dbReference type="GO" id="GO:0030154">
    <property type="term" value="P:cell differentiation"/>
    <property type="evidence" value="ECO:0007669"/>
    <property type="project" value="UniProtKB-KW"/>
</dbReference>
<feature type="region of interest" description="Disordered" evidence="11">
    <location>
        <begin position="303"/>
        <end position="338"/>
    </location>
</feature>
<accession>A0A9P0BEC4</accession>
<keyword evidence="10" id="KW-0744">Spermatogenesis</keyword>
<gene>
    <name evidence="13" type="ORF">MELIAE_LOCUS10849</name>
</gene>
<dbReference type="Pfam" id="PF00069">
    <property type="entry name" value="Pkinase"/>
    <property type="match status" value="1"/>
</dbReference>
<sequence>MAKDIFNTPSEELTLAQKGYKILKAFGEGSYAKVYLSEFQDKGEKTRVLACKIIDTSKAPKDFVKKFLPRELDILIRVNHPHIIHVHSVFQRKSKYFIFMRFAENGDVLEFILKKGSVSEAQARVWFRQLSLALQYLHNMDIAHRDLKCENCLITNNFNLKLADFGFARFVSDNNGKLLLSSTYCGSLSYAPPEILKGAPYLPKNGDIWSLGIILYVMLNKAMPFDDNHIKKLYEQQVSKRWNFRSKVVDSLTPQVKEFLPHLLEPKISNRYSIDDCLSSLWLSMDPRFATLTAAEEQALQASKEGRKAIDAARPTESKGDNVLILKPTDHHHRESLP</sequence>
<keyword evidence="8" id="KW-0460">Magnesium</keyword>
<dbReference type="Gene3D" id="1.10.510.10">
    <property type="entry name" value="Transferase(Phosphotransferase) domain 1"/>
    <property type="match status" value="1"/>
</dbReference>
<dbReference type="SUPFAM" id="SSF56112">
    <property type="entry name" value="Protein kinase-like (PK-like)"/>
    <property type="match status" value="1"/>
</dbReference>
<keyword evidence="7" id="KW-0067">ATP-binding</keyword>
<feature type="domain" description="Protein kinase" evidence="12">
    <location>
        <begin position="20"/>
        <end position="283"/>
    </location>
</feature>
<dbReference type="GO" id="GO:0005524">
    <property type="term" value="F:ATP binding"/>
    <property type="evidence" value="ECO:0007669"/>
    <property type="project" value="UniProtKB-KW"/>
</dbReference>
<keyword evidence="2" id="KW-0217">Developmental protein</keyword>
<name>A0A9P0BEC4_BRAAE</name>
<evidence type="ECO:0000259" key="12">
    <source>
        <dbReference type="PROSITE" id="PS50011"/>
    </source>
</evidence>
<evidence type="ECO:0000256" key="10">
    <source>
        <dbReference type="ARBA" id="ARBA00022871"/>
    </source>
</evidence>
<protein>
    <recommendedName>
        <fullName evidence="12">Protein kinase domain-containing protein</fullName>
    </recommendedName>
</protein>
<keyword evidence="14" id="KW-1185">Reference proteome</keyword>
<evidence type="ECO:0000256" key="11">
    <source>
        <dbReference type="SAM" id="MobiDB-lite"/>
    </source>
</evidence>
<dbReference type="PROSITE" id="PS00108">
    <property type="entry name" value="PROTEIN_KINASE_ST"/>
    <property type="match status" value="1"/>
</dbReference>
<evidence type="ECO:0000313" key="13">
    <source>
        <dbReference type="EMBL" id="CAH0561282.1"/>
    </source>
</evidence>
<dbReference type="GO" id="GO:0035556">
    <property type="term" value="P:intracellular signal transduction"/>
    <property type="evidence" value="ECO:0007669"/>
    <property type="project" value="TreeGrafter"/>
</dbReference>
<dbReference type="PANTHER" id="PTHR24346:SF102">
    <property type="entry name" value="TESTIS-SPECIFIC SERINE_THREONINE-PROTEIN KINASE 1"/>
    <property type="match status" value="1"/>
</dbReference>
<evidence type="ECO:0000256" key="1">
    <source>
        <dbReference type="ARBA" id="ARBA00001946"/>
    </source>
</evidence>
<dbReference type="AlphaFoldDB" id="A0A9P0BEC4"/>
<dbReference type="GO" id="GO:0050321">
    <property type="term" value="F:tau-protein kinase activity"/>
    <property type="evidence" value="ECO:0007669"/>
    <property type="project" value="TreeGrafter"/>
</dbReference>
<evidence type="ECO:0000256" key="2">
    <source>
        <dbReference type="ARBA" id="ARBA00022473"/>
    </source>
</evidence>
<dbReference type="InterPro" id="IPR011009">
    <property type="entry name" value="Kinase-like_dom_sf"/>
</dbReference>
<organism evidence="13 14">
    <name type="scientific">Brassicogethes aeneus</name>
    <name type="common">Rape pollen beetle</name>
    <name type="synonym">Meligethes aeneus</name>
    <dbReference type="NCBI Taxonomy" id="1431903"/>
    <lineage>
        <taxon>Eukaryota</taxon>
        <taxon>Metazoa</taxon>
        <taxon>Ecdysozoa</taxon>
        <taxon>Arthropoda</taxon>
        <taxon>Hexapoda</taxon>
        <taxon>Insecta</taxon>
        <taxon>Pterygota</taxon>
        <taxon>Neoptera</taxon>
        <taxon>Endopterygota</taxon>
        <taxon>Coleoptera</taxon>
        <taxon>Polyphaga</taxon>
        <taxon>Cucujiformia</taxon>
        <taxon>Nitidulidae</taxon>
        <taxon>Meligethinae</taxon>
        <taxon>Brassicogethes</taxon>
    </lineage>
</organism>
<dbReference type="InterPro" id="IPR008271">
    <property type="entry name" value="Ser/Thr_kinase_AS"/>
</dbReference>
<dbReference type="FunFam" id="1.10.510.10:FF:000943">
    <property type="entry name" value="testis-specific serine/threonine-protein kinase 1"/>
    <property type="match status" value="1"/>
</dbReference>
<evidence type="ECO:0000256" key="5">
    <source>
        <dbReference type="ARBA" id="ARBA00022741"/>
    </source>
</evidence>
<dbReference type="CDD" id="cd14080">
    <property type="entry name" value="STKc_TSSK-like"/>
    <property type="match status" value="1"/>
</dbReference>
<keyword evidence="4" id="KW-0479">Metal-binding</keyword>
<dbReference type="PROSITE" id="PS50011">
    <property type="entry name" value="PROTEIN_KINASE_DOM"/>
    <property type="match status" value="1"/>
</dbReference>
<keyword evidence="3" id="KW-0597">Phosphoprotein</keyword>
<dbReference type="GO" id="GO:0000226">
    <property type="term" value="P:microtubule cytoskeleton organization"/>
    <property type="evidence" value="ECO:0007669"/>
    <property type="project" value="TreeGrafter"/>
</dbReference>
<keyword evidence="6" id="KW-0221">Differentiation</keyword>
<feature type="compositionally biased region" description="Basic and acidic residues" evidence="11">
    <location>
        <begin position="328"/>
        <end position="338"/>
    </location>
</feature>
<evidence type="ECO:0000256" key="7">
    <source>
        <dbReference type="ARBA" id="ARBA00022840"/>
    </source>
</evidence>
<dbReference type="GO" id="GO:0007283">
    <property type="term" value="P:spermatogenesis"/>
    <property type="evidence" value="ECO:0007669"/>
    <property type="project" value="UniProtKB-KW"/>
</dbReference>
<evidence type="ECO:0000313" key="14">
    <source>
        <dbReference type="Proteomes" id="UP001154078"/>
    </source>
</evidence>
<evidence type="ECO:0000256" key="4">
    <source>
        <dbReference type="ARBA" id="ARBA00022723"/>
    </source>
</evidence>
<keyword evidence="9" id="KW-0832">Ubl conjugation</keyword>
<dbReference type="PIRSF" id="PIRSF000654">
    <property type="entry name" value="Integrin-linked_kinase"/>
    <property type="match status" value="1"/>
</dbReference>
<dbReference type="InterPro" id="IPR000719">
    <property type="entry name" value="Prot_kinase_dom"/>
</dbReference>